<accession>A0ABT6FBZ3</accession>
<proteinExistence type="predicted"/>
<reference evidence="3 4" key="1">
    <citation type="submission" date="2023-03" db="EMBL/GenBank/DDBJ databases">
        <title>Paludisphaera mucosa sp. nov. a novel planctomycete from northern fen.</title>
        <authorList>
            <person name="Ivanova A."/>
        </authorList>
    </citation>
    <scope>NUCLEOTIDE SEQUENCE [LARGE SCALE GENOMIC DNA]</scope>
    <source>
        <strain evidence="3 4">Pla2</strain>
    </source>
</reference>
<dbReference type="Gene3D" id="3.40.720.10">
    <property type="entry name" value="Alkaline Phosphatase, subunit A"/>
    <property type="match status" value="1"/>
</dbReference>
<dbReference type="PANTHER" id="PTHR43751:SF3">
    <property type="entry name" value="SULFATASE N-TERMINAL DOMAIN-CONTAINING PROTEIN"/>
    <property type="match status" value="1"/>
</dbReference>
<dbReference type="InterPro" id="IPR052701">
    <property type="entry name" value="GAG_Ulvan_Degrading_Sulfatases"/>
</dbReference>
<keyword evidence="1" id="KW-0472">Membrane</keyword>
<organism evidence="3 4">
    <name type="scientific">Paludisphaera mucosa</name>
    <dbReference type="NCBI Taxonomy" id="3030827"/>
    <lineage>
        <taxon>Bacteria</taxon>
        <taxon>Pseudomonadati</taxon>
        <taxon>Planctomycetota</taxon>
        <taxon>Planctomycetia</taxon>
        <taxon>Isosphaerales</taxon>
        <taxon>Isosphaeraceae</taxon>
        <taxon>Paludisphaera</taxon>
    </lineage>
</organism>
<dbReference type="InterPro" id="IPR000917">
    <property type="entry name" value="Sulfatase_N"/>
</dbReference>
<dbReference type="InterPro" id="IPR017850">
    <property type="entry name" value="Alkaline_phosphatase_core_sf"/>
</dbReference>
<dbReference type="EMBL" id="JARRAG010000002">
    <property type="protein sequence ID" value="MDG3005076.1"/>
    <property type="molecule type" value="Genomic_DNA"/>
</dbReference>
<keyword evidence="1" id="KW-0812">Transmembrane</keyword>
<dbReference type="RefSeq" id="WP_277861425.1">
    <property type="nucleotide sequence ID" value="NZ_JARRAG010000002.1"/>
</dbReference>
<keyword evidence="1" id="KW-1133">Transmembrane helix</keyword>
<comment type="caution">
    <text evidence="3">The sequence shown here is derived from an EMBL/GenBank/DDBJ whole genome shotgun (WGS) entry which is preliminary data.</text>
</comment>
<name>A0ABT6FBZ3_9BACT</name>
<dbReference type="Proteomes" id="UP001216907">
    <property type="component" value="Unassembled WGS sequence"/>
</dbReference>
<protein>
    <submittedName>
        <fullName evidence="3">Sulfatase</fullName>
    </submittedName>
</protein>
<sequence length="626" mass="67912">MVGRGRSSRLPAALDAFRTALWFGLAAGFVELLLLVLRVEVQEGGFILRSRHFVWMVPTSVLILFAAEGGFATALVAWAGPRASARRAVLGLYVFTAFLGWFLLVRGLEAVACGLIALGFAARGAPWLDARREGLRRVVDRSLPTLGVVLAGLAVASFVRDAREAFWRDGDVEEAPSDVRNVLLVVLDTVRADHLSLYGYDRETTPNLARLARESTVFDQARAAASWTLPSHATLFTGRWPGELSVERRGWLDGSAPTVAERFRDAGFATAGFVANPFFCGRGSGLARGFQVYADYPITPGEVLRSSSLGWLLARSWLRLNARIEAHATAGAVRDVDLDFSRKDAAAVSREFLGWLGRNGGRPFFAFLNLFDAHDPYIPPPGFDLRFGRSSRPDTPHLLRDWQRVDKAKLTPGDVHAARDAYDDCLAALDAQLGDLIESLRARGVLDRTVLIVTADHGEQFGEHGGFGHGLSLYDEEVRVPLLIRAPGLVPAGRVERDDVSLRDVAATALDLSGVPIEMPPLPGDSLAARLRGEGPGVISPAFSELLGPVDERVARPAAADDPASGPWESVVVDGRVYIRRGDGRESLYDLATDPSEARDRSDDPALAEALEAGRRAVDQLISDTR</sequence>
<evidence type="ECO:0000256" key="1">
    <source>
        <dbReference type="SAM" id="Phobius"/>
    </source>
</evidence>
<evidence type="ECO:0000313" key="4">
    <source>
        <dbReference type="Proteomes" id="UP001216907"/>
    </source>
</evidence>
<gene>
    <name evidence="3" type="ORF">PZE19_14910</name>
</gene>
<dbReference type="CDD" id="cd16148">
    <property type="entry name" value="sulfatase_like"/>
    <property type="match status" value="1"/>
</dbReference>
<keyword evidence="4" id="KW-1185">Reference proteome</keyword>
<feature type="transmembrane region" description="Helical" evidence="1">
    <location>
        <begin position="20"/>
        <end position="41"/>
    </location>
</feature>
<feature type="transmembrane region" description="Helical" evidence="1">
    <location>
        <begin position="53"/>
        <end position="80"/>
    </location>
</feature>
<feature type="domain" description="Sulfatase N-terminal" evidence="2">
    <location>
        <begin position="180"/>
        <end position="515"/>
    </location>
</feature>
<evidence type="ECO:0000313" key="3">
    <source>
        <dbReference type="EMBL" id="MDG3005076.1"/>
    </source>
</evidence>
<feature type="transmembrane region" description="Helical" evidence="1">
    <location>
        <begin position="92"/>
        <end position="121"/>
    </location>
</feature>
<evidence type="ECO:0000259" key="2">
    <source>
        <dbReference type="Pfam" id="PF00884"/>
    </source>
</evidence>
<dbReference type="PANTHER" id="PTHR43751">
    <property type="entry name" value="SULFATASE"/>
    <property type="match status" value="1"/>
</dbReference>
<dbReference type="Pfam" id="PF00884">
    <property type="entry name" value="Sulfatase"/>
    <property type="match status" value="1"/>
</dbReference>
<dbReference type="SUPFAM" id="SSF53649">
    <property type="entry name" value="Alkaline phosphatase-like"/>
    <property type="match status" value="1"/>
</dbReference>